<keyword evidence="2" id="KW-1185">Reference proteome</keyword>
<evidence type="ECO:0000313" key="1">
    <source>
        <dbReference type="EMBL" id="CAI9303844.1"/>
    </source>
</evidence>
<dbReference type="Proteomes" id="UP001177003">
    <property type="component" value="Chromosome 9"/>
</dbReference>
<reference evidence="1" key="1">
    <citation type="submission" date="2023-04" db="EMBL/GenBank/DDBJ databases">
        <authorList>
            <person name="Vijverberg K."/>
            <person name="Xiong W."/>
            <person name="Schranz E."/>
        </authorList>
    </citation>
    <scope>NUCLEOTIDE SEQUENCE</scope>
</reference>
<proteinExistence type="predicted"/>
<protein>
    <submittedName>
        <fullName evidence="1">Uncharacterized protein</fullName>
    </submittedName>
</protein>
<name>A0AA36A4L6_LACSI</name>
<sequence>MVVVQIVGYATWWPSGKTSGLPVVPTNRMESGDQALVPSCIVVMAECSVMMDGSHHKLAMNSVVEPTGGLIGVCVSSFPSTVDGQLSSRDCIGLTRLFSSPSCRIGPLSVISGV</sequence>
<dbReference type="EMBL" id="OX465085">
    <property type="protein sequence ID" value="CAI9303844.1"/>
    <property type="molecule type" value="Genomic_DNA"/>
</dbReference>
<gene>
    <name evidence="1" type="ORF">LSALG_LOCUS42257</name>
</gene>
<evidence type="ECO:0000313" key="2">
    <source>
        <dbReference type="Proteomes" id="UP001177003"/>
    </source>
</evidence>
<accession>A0AA36A4L6</accession>
<organism evidence="1 2">
    <name type="scientific">Lactuca saligna</name>
    <name type="common">Willowleaf lettuce</name>
    <dbReference type="NCBI Taxonomy" id="75948"/>
    <lineage>
        <taxon>Eukaryota</taxon>
        <taxon>Viridiplantae</taxon>
        <taxon>Streptophyta</taxon>
        <taxon>Embryophyta</taxon>
        <taxon>Tracheophyta</taxon>
        <taxon>Spermatophyta</taxon>
        <taxon>Magnoliopsida</taxon>
        <taxon>eudicotyledons</taxon>
        <taxon>Gunneridae</taxon>
        <taxon>Pentapetalae</taxon>
        <taxon>asterids</taxon>
        <taxon>campanulids</taxon>
        <taxon>Asterales</taxon>
        <taxon>Asteraceae</taxon>
        <taxon>Cichorioideae</taxon>
        <taxon>Cichorieae</taxon>
        <taxon>Lactucinae</taxon>
        <taxon>Lactuca</taxon>
    </lineage>
</organism>
<dbReference type="AlphaFoldDB" id="A0AA36A4L6"/>